<sequence length="90" mass="9810">MVTIIVNLPCSRKVIDRIITTLLVPVDMLAQDYEDMDDRGPSGEPVVPLVQSGSVSTRPSTATDWNSMTSGRGDRDRTVEQVDEMATNGT</sequence>
<dbReference type="RefSeq" id="XP_002782589.1">
    <property type="nucleotide sequence ID" value="XM_002782543.1"/>
</dbReference>
<reference evidence="2 3" key="1">
    <citation type="submission" date="2008-07" db="EMBL/GenBank/DDBJ databases">
        <authorList>
            <person name="El-Sayed N."/>
            <person name="Caler E."/>
            <person name="Inman J."/>
            <person name="Amedeo P."/>
            <person name="Hass B."/>
            <person name="Wortman J."/>
        </authorList>
    </citation>
    <scope>NUCLEOTIDE SEQUENCE [LARGE SCALE GENOMIC DNA]</scope>
    <source>
        <strain evidence="3">ATCC 50983 / TXsc</strain>
    </source>
</reference>
<name>C5KMA9_PERM5</name>
<accession>C5KMA9</accession>
<dbReference type="EMBL" id="GG674306">
    <property type="protein sequence ID" value="EER14384.1"/>
    <property type="molecule type" value="Genomic_DNA"/>
</dbReference>
<keyword evidence="3" id="KW-1185">Reference proteome</keyword>
<evidence type="ECO:0000313" key="3">
    <source>
        <dbReference type="Proteomes" id="UP000007800"/>
    </source>
</evidence>
<evidence type="ECO:0000256" key="1">
    <source>
        <dbReference type="SAM" id="MobiDB-lite"/>
    </source>
</evidence>
<feature type="non-terminal residue" evidence="2">
    <location>
        <position position="90"/>
    </location>
</feature>
<dbReference type="AlphaFoldDB" id="C5KMA9"/>
<dbReference type="Proteomes" id="UP000007800">
    <property type="component" value="Unassembled WGS sequence"/>
</dbReference>
<evidence type="ECO:0000313" key="2">
    <source>
        <dbReference type="EMBL" id="EER14384.1"/>
    </source>
</evidence>
<feature type="region of interest" description="Disordered" evidence="1">
    <location>
        <begin position="34"/>
        <end position="90"/>
    </location>
</feature>
<organism evidence="3">
    <name type="scientific">Perkinsus marinus (strain ATCC 50983 / TXsc)</name>
    <dbReference type="NCBI Taxonomy" id="423536"/>
    <lineage>
        <taxon>Eukaryota</taxon>
        <taxon>Sar</taxon>
        <taxon>Alveolata</taxon>
        <taxon>Perkinsozoa</taxon>
        <taxon>Perkinsea</taxon>
        <taxon>Perkinsida</taxon>
        <taxon>Perkinsidae</taxon>
        <taxon>Perkinsus</taxon>
    </lineage>
</organism>
<gene>
    <name evidence="2" type="ORF">Pmar_PMAR021858</name>
</gene>
<dbReference type="InParanoid" id="C5KMA9"/>
<proteinExistence type="predicted"/>
<protein>
    <submittedName>
        <fullName evidence="2">Uncharacterized protein</fullName>
    </submittedName>
</protein>
<feature type="compositionally biased region" description="Polar residues" evidence="1">
    <location>
        <begin position="51"/>
        <end position="70"/>
    </location>
</feature>
<dbReference type="GeneID" id="9044749"/>